<evidence type="ECO:0000256" key="1">
    <source>
        <dbReference type="SAM" id="Phobius"/>
    </source>
</evidence>
<dbReference type="Pfam" id="PF24855">
    <property type="entry name" value="DUF7729"/>
    <property type="match status" value="1"/>
</dbReference>
<dbReference type="PANTHER" id="PTHR39460">
    <property type="entry name" value="EXPRESSED PROTEIN"/>
    <property type="match status" value="1"/>
</dbReference>
<keyword evidence="4" id="KW-1185">Reference proteome</keyword>
<evidence type="ECO:0000313" key="3">
    <source>
        <dbReference type="EMBL" id="KAG7441087.1"/>
    </source>
</evidence>
<dbReference type="OrthoDB" id="2564812at2759"/>
<dbReference type="GeneID" id="66100125"/>
<accession>A0A9P7VID2</accession>
<keyword evidence="1" id="KW-1133">Transmembrane helix</keyword>
<reference evidence="3" key="1">
    <citation type="submission" date="2020-11" db="EMBL/GenBank/DDBJ databases">
        <title>Adaptations for nitrogen fixation in a non-lichenized fungal sporocarp promotes dispersal by wood-feeding termites.</title>
        <authorList>
            <consortium name="DOE Joint Genome Institute"/>
            <person name="Koch R.A."/>
            <person name="Yoon G."/>
            <person name="Arayal U."/>
            <person name="Lail K."/>
            <person name="Amirebrahimi M."/>
            <person name="Labutti K."/>
            <person name="Lipzen A."/>
            <person name="Riley R."/>
            <person name="Barry K."/>
            <person name="Henrissat B."/>
            <person name="Grigoriev I.V."/>
            <person name="Herr J.R."/>
            <person name="Aime M.C."/>
        </authorList>
    </citation>
    <scope>NUCLEOTIDE SEQUENCE</scope>
    <source>
        <strain evidence="3">MCA 3950</strain>
    </source>
</reference>
<gene>
    <name evidence="3" type="ORF">BT62DRAFT_1011888</name>
</gene>
<dbReference type="RefSeq" id="XP_043034587.1">
    <property type="nucleotide sequence ID" value="XM_043177838.1"/>
</dbReference>
<evidence type="ECO:0000259" key="2">
    <source>
        <dbReference type="Pfam" id="PF24855"/>
    </source>
</evidence>
<dbReference type="InterPro" id="IPR056146">
    <property type="entry name" value="DUF7729"/>
</dbReference>
<evidence type="ECO:0000313" key="4">
    <source>
        <dbReference type="Proteomes" id="UP000812287"/>
    </source>
</evidence>
<feature type="transmembrane region" description="Helical" evidence="1">
    <location>
        <begin position="126"/>
        <end position="146"/>
    </location>
</feature>
<organism evidence="3 4">
    <name type="scientific">Guyanagaster necrorhizus</name>
    <dbReference type="NCBI Taxonomy" id="856835"/>
    <lineage>
        <taxon>Eukaryota</taxon>
        <taxon>Fungi</taxon>
        <taxon>Dikarya</taxon>
        <taxon>Basidiomycota</taxon>
        <taxon>Agaricomycotina</taxon>
        <taxon>Agaricomycetes</taxon>
        <taxon>Agaricomycetidae</taxon>
        <taxon>Agaricales</taxon>
        <taxon>Marasmiineae</taxon>
        <taxon>Physalacriaceae</taxon>
        <taxon>Guyanagaster</taxon>
    </lineage>
</organism>
<feature type="transmembrane region" description="Helical" evidence="1">
    <location>
        <begin position="459"/>
        <end position="480"/>
    </location>
</feature>
<protein>
    <recommendedName>
        <fullName evidence="2">DUF7729 domain-containing protein</fullName>
    </recommendedName>
</protein>
<keyword evidence="1" id="KW-0472">Membrane</keyword>
<dbReference type="EMBL" id="MU250563">
    <property type="protein sequence ID" value="KAG7441087.1"/>
    <property type="molecule type" value="Genomic_DNA"/>
</dbReference>
<name>A0A9P7VID2_9AGAR</name>
<proteinExistence type="predicted"/>
<keyword evidence="1" id="KW-0812">Transmembrane</keyword>
<feature type="domain" description="DUF7729" evidence="2">
    <location>
        <begin position="241"/>
        <end position="450"/>
    </location>
</feature>
<dbReference type="PANTHER" id="PTHR39460:SF1">
    <property type="entry name" value="C6 TRANSCRIPTION FACTOR"/>
    <property type="match status" value="1"/>
</dbReference>
<dbReference type="Proteomes" id="UP000812287">
    <property type="component" value="Unassembled WGS sequence"/>
</dbReference>
<dbReference type="AlphaFoldDB" id="A0A9P7VID2"/>
<sequence>MSRIENWSLPGNPAIAVRDELHVAAINFRATREWVPGTLSVRQSVFPLDLHRPGRRILITTTKRLVLAVCLSLPDFEEDDTIYPSSMFTPPPSPLPSPGDEIIQESAREDTMSVESKRSTRRRTKWTTVVFVPLALVLITASTRYITHPVAFDIFSESLPLNWHTLSTKGTDWRRHKRHPQDAEQTVVETSVVSGSTATIVFSSTAASSATSVASTTATTTIPASEQALPTVPTDPDLPTPFPQSFDSDVSQNFSSMTCYQFFTNMTNTAAFRSCRPFSVLLQTSSSFIQVQDNLTELDAVIWGTCNPTLGYSQCVTNMAWFASTLKAQCEADIGDNNANAVETLASLQAYSTMYTAACLTDPTTDTYCYVNAVHNSDPSDLYFYELPLGISVPNTSTPSCSACTKSLMTVYADGLENSSTSSLLDDLRKTYPAAQELATGNCGSDYARTVAAVASGALILRAGATGVLLILALTAWTLYTLF</sequence>
<comment type="caution">
    <text evidence="3">The sequence shown here is derived from an EMBL/GenBank/DDBJ whole genome shotgun (WGS) entry which is preliminary data.</text>
</comment>